<evidence type="ECO:0000256" key="1">
    <source>
        <dbReference type="ARBA" id="ARBA00008791"/>
    </source>
</evidence>
<dbReference type="CDD" id="cd00293">
    <property type="entry name" value="USP-like"/>
    <property type="match status" value="1"/>
</dbReference>
<dbReference type="Pfam" id="PF00582">
    <property type="entry name" value="Usp"/>
    <property type="match status" value="1"/>
</dbReference>
<reference evidence="4" key="1">
    <citation type="submission" date="2017-01" db="EMBL/GenBank/DDBJ databases">
        <authorList>
            <person name="Varghese N."/>
            <person name="Submissions S."/>
        </authorList>
    </citation>
    <scope>NUCLEOTIDE SEQUENCE [LARGE SCALE GENOMIC DNA]</scope>
    <source>
        <strain evidence="4">DSM 16176</strain>
    </source>
</reference>
<dbReference type="Proteomes" id="UP000186156">
    <property type="component" value="Unassembled WGS sequence"/>
</dbReference>
<proteinExistence type="inferred from homology"/>
<dbReference type="PANTHER" id="PTHR31964">
    <property type="entry name" value="ADENINE NUCLEOTIDE ALPHA HYDROLASES-LIKE SUPERFAMILY PROTEIN"/>
    <property type="match status" value="1"/>
</dbReference>
<dbReference type="PRINTS" id="PR01438">
    <property type="entry name" value="UNVRSLSTRESS"/>
</dbReference>
<keyword evidence="4" id="KW-1185">Reference proteome</keyword>
<evidence type="ECO:0000259" key="2">
    <source>
        <dbReference type="Pfam" id="PF00582"/>
    </source>
</evidence>
<comment type="similarity">
    <text evidence="1">Belongs to the universal stress protein A family.</text>
</comment>
<protein>
    <submittedName>
        <fullName evidence="3">Nucleotide-binding universal stress protein, UspA family</fullName>
    </submittedName>
</protein>
<dbReference type="InterPro" id="IPR014729">
    <property type="entry name" value="Rossmann-like_a/b/a_fold"/>
</dbReference>
<sequence>MKHMVWAVDGSDCAWRAGEWALEFLDKWPDLRLTAVYVHVPSVPTSEWTAEYAIQMEQEAKKLAHELREEVNRRFAAHAPRVAFRVEHGAPAERIVHAADEVGADLVVIGSHGKRMVDRLFVGSVSTAVMHKAKQAVLVVR</sequence>
<accession>A0A1N7LLT5</accession>
<evidence type="ECO:0000313" key="3">
    <source>
        <dbReference type="EMBL" id="SIS74752.1"/>
    </source>
</evidence>
<dbReference type="InterPro" id="IPR006015">
    <property type="entry name" value="Universal_stress_UspA"/>
</dbReference>
<dbReference type="OrthoDB" id="9777884at2"/>
<name>A0A1N7LLT5_9BACL</name>
<dbReference type="InterPro" id="IPR006016">
    <property type="entry name" value="UspA"/>
</dbReference>
<dbReference type="EMBL" id="FTOO01000003">
    <property type="protein sequence ID" value="SIS74752.1"/>
    <property type="molecule type" value="Genomic_DNA"/>
</dbReference>
<dbReference type="SUPFAM" id="SSF52402">
    <property type="entry name" value="Adenine nucleotide alpha hydrolases-like"/>
    <property type="match status" value="1"/>
</dbReference>
<organism evidence="3 4">
    <name type="scientific">Alicyclobacillus vulcanalis</name>
    <dbReference type="NCBI Taxonomy" id="252246"/>
    <lineage>
        <taxon>Bacteria</taxon>
        <taxon>Bacillati</taxon>
        <taxon>Bacillota</taxon>
        <taxon>Bacilli</taxon>
        <taxon>Bacillales</taxon>
        <taxon>Alicyclobacillaceae</taxon>
        <taxon>Alicyclobacillus</taxon>
    </lineage>
</organism>
<evidence type="ECO:0000313" key="4">
    <source>
        <dbReference type="Proteomes" id="UP000186156"/>
    </source>
</evidence>
<dbReference type="Gene3D" id="3.40.50.620">
    <property type="entry name" value="HUPs"/>
    <property type="match status" value="1"/>
</dbReference>
<dbReference type="AlphaFoldDB" id="A0A1N7LLT5"/>
<dbReference type="STRING" id="252246.SAMN05421799_103239"/>
<feature type="domain" description="UspA" evidence="2">
    <location>
        <begin position="1"/>
        <end position="141"/>
    </location>
</feature>
<dbReference type="PANTHER" id="PTHR31964:SF113">
    <property type="entry name" value="USPA DOMAIN-CONTAINING PROTEIN"/>
    <property type="match status" value="1"/>
</dbReference>
<dbReference type="RefSeq" id="WP_076345824.1">
    <property type="nucleotide sequence ID" value="NZ_FTOO01000003.1"/>
</dbReference>
<gene>
    <name evidence="3" type="ORF">SAMN05421799_103239</name>
</gene>